<sequence length="56" mass="6016">MTEDSDDLVAELPDISSLDLDQVASLANPMLAMLLSRFLADRSGSDAQWVGFQDGS</sequence>
<organism evidence="1 2">
    <name type="scientific">Nonomuraea thailandensis</name>
    <dbReference type="NCBI Taxonomy" id="1188745"/>
    <lineage>
        <taxon>Bacteria</taxon>
        <taxon>Bacillati</taxon>
        <taxon>Actinomycetota</taxon>
        <taxon>Actinomycetes</taxon>
        <taxon>Streptosporangiales</taxon>
        <taxon>Streptosporangiaceae</taxon>
        <taxon>Nonomuraea</taxon>
    </lineage>
</organism>
<dbReference type="AlphaFoldDB" id="A0A9X2GD95"/>
<dbReference type="EMBL" id="JAMZEB010000002">
    <property type="protein sequence ID" value="MCP2356999.1"/>
    <property type="molecule type" value="Genomic_DNA"/>
</dbReference>
<accession>A0A9X2GD95</accession>
<proteinExistence type="predicted"/>
<evidence type="ECO:0000313" key="1">
    <source>
        <dbReference type="EMBL" id="MCP2356999.1"/>
    </source>
</evidence>
<evidence type="ECO:0000313" key="2">
    <source>
        <dbReference type="Proteomes" id="UP001139648"/>
    </source>
</evidence>
<dbReference type="Proteomes" id="UP001139648">
    <property type="component" value="Unassembled WGS sequence"/>
</dbReference>
<name>A0A9X2GD95_9ACTN</name>
<keyword evidence="2" id="KW-1185">Reference proteome</keyword>
<gene>
    <name evidence="1" type="ORF">HD597_004019</name>
</gene>
<protein>
    <submittedName>
        <fullName evidence="1">Uncharacterized protein</fullName>
    </submittedName>
</protein>
<reference evidence="1" key="1">
    <citation type="submission" date="2022-06" db="EMBL/GenBank/DDBJ databases">
        <title>Sequencing the genomes of 1000 actinobacteria strains.</title>
        <authorList>
            <person name="Klenk H.-P."/>
        </authorList>
    </citation>
    <scope>NUCLEOTIDE SEQUENCE</scope>
    <source>
        <strain evidence="1">DSM 46694</strain>
    </source>
</reference>
<dbReference type="RefSeq" id="WP_253744149.1">
    <property type="nucleotide sequence ID" value="NZ_BAABKA010000090.1"/>
</dbReference>
<comment type="caution">
    <text evidence="1">The sequence shown here is derived from an EMBL/GenBank/DDBJ whole genome shotgun (WGS) entry which is preliminary data.</text>
</comment>